<evidence type="ECO:0000256" key="2">
    <source>
        <dbReference type="ARBA" id="ARBA00022837"/>
    </source>
</evidence>
<proteinExistence type="predicted"/>
<dbReference type="InterPro" id="IPR002048">
    <property type="entry name" value="EF_hand_dom"/>
</dbReference>
<keyword evidence="5" id="KW-1185">Reference proteome</keyword>
<name>A0ABP0R4T7_9DINO</name>
<dbReference type="InterPro" id="IPR051111">
    <property type="entry name" value="Ca-binding_regulatory"/>
</dbReference>
<evidence type="ECO:0000256" key="1">
    <source>
        <dbReference type="ARBA" id="ARBA00022737"/>
    </source>
</evidence>
<dbReference type="SMART" id="SM00054">
    <property type="entry name" value="EFh"/>
    <property type="match status" value="2"/>
</dbReference>
<dbReference type="InterPro" id="IPR018247">
    <property type="entry name" value="EF_Hand_1_Ca_BS"/>
</dbReference>
<evidence type="ECO:0000313" key="5">
    <source>
        <dbReference type="Proteomes" id="UP001642484"/>
    </source>
</evidence>
<protein>
    <recommendedName>
        <fullName evidence="3">EF-hand domain-containing protein</fullName>
    </recommendedName>
</protein>
<feature type="domain" description="EF-hand" evidence="3">
    <location>
        <begin position="54"/>
        <end position="89"/>
    </location>
</feature>
<dbReference type="CDD" id="cd00051">
    <property type="entry name" value="EFh"/>
    <property type="match status" value="1"/>
</dbReference>
<gene>
    <name evidence="4" type="ORF">CCMP2556_LOCUS45519</name>
</gene>
<dbReference type="Gene3D" id="1.10.238.10">
    <property type="entry name" value="EF-hand"/>
    <property type="match status" value="1"/>
</dbReference>
<comment type="caution">
    <text evidence="4">The sequence shown here is derived from an EMBL/GenBank/DDBJ whole genome shotgun (WGS) entry which is preliminary data.</text>
</comment>
<dbReference type="PROSITE" id="PS00018">
    <property type="entry name" value="EF_HAND_1"/>
    <property type="match status" value="2"/>
</dbReference>
<dbReference type="EMBL" id="CAXAMN010025495">
    <property type="protein sequence ID" value="CAK9095592.1"/>
    <property type="molecule type" value="Genomic_DNA"/>
</dbReference>
<dbReference type="SUPFAM" id="SSF47473">
    <property type="entry name" value="EF-hand"/>
    <property type="match status" value="1"/>
</dbReference>
<evidence type="ECO:0000313" key="4">
    <source>
        <dbReference type="EMBL" id="CAK9095592.1"/>
    </source>
</evidence>
<accession>A0ABP0R4T7</accession>
<reference evidence="4 5" key="1">
    <citation type="submission" date="2024-02" db="EMBL/GenBank/DDBJ databases">
        <authorList>
            <person name="Chen Y."/>
            <person name="Shah S."/>
            <person name="Dougan E. K."/>
            <person name="Thang M."/>
            <person name="Chan C."/>
        </authorList>
    </citation>
    <scope>NUCLEOTIDE SEQUENCE [LARGE SCALE GENOMIC DNA]</scope>
</reference>
<dbReference type="Proteomes" id="UP001642484">
    <property type="component" value="Unassembled WGS sequence"/>
</dbReference>
<evidence type="ECO:0000259" key="3">
    <source>
        <dbReference type="PROSITE" id="PS50222"/>
    </source>
</evidence>
<organism evidence="4 5">
    <name type="scientific">Durusdinium trenchii</name>
    <dbReference type="NCBI Taxonomy" id="1381693"/>
    <lineage>
        <taxon>Eukaryota</taxon>
        <taxon>Sar</taxon>
        <taxon>Alveolata</taxon>
        <taxon>Dinophyceae</taxon>
        <taxon>Suessiales</taxon>
        <taxon>Symbiodiniaceae</taxon>
        <taxon>Durusdinium</taxon>
    </lineage>
</organism>
<keyword evidence="2" id="KW-0106">Calcium</keyword>
<dbReference type="PANTHER" id="PTHR46311:SF5">
    <property type="entry name" value="EF-HAND DOMAIN-CONTAINING PROTEIN"/>
    <property type="match status" value="1"/>
</dbReference>
<dbReference type="PANTHER" id="PTHR46311">
    <property type="entry name" value="CALCIUM-BINDING PROTEIN 8-RELATED"/>
    <property type="match status" value="1"/>
</dbReference>
<keyword evidence="1" id="KW-0677">Repeat</keyword>
<dbReference type="InterPro" id="IPR011992">
    <property type="entry name" value="EF-hand-dom_pair"/>
</dbReference>
<dbReference type="Pfam" id="PF13499">
    <property type="entry name" value="EF-hand_7"/>
    <property type="match status" value="1"/>
</dbReference>
<sequence length="215" mass="24120">MCTRREGRGRTGPWGLEFLRSGSPGARLFAAGRFAHLVRVAASRARQRSFARASECSELREVFELADADDNGKISAQELLSALRVLGITTDLSRVRSIVADLDRDGDGEIDFQEFIQVSCSPQSDLLLRAVNRGRFVSRWSALLFEHDDPSTWSVRKWARAARRLEHLTDSDLSRLLDDRLATPSAAVFGGSFVPEDHYRTGVMVRLSWSSCFRM</sequence>
<dbReference type="PROSITE" id="PS50222">
    <property type="entry name" value="EF_HAND_2"/>
    <property type="match status" value="2"/>
</dbReference>
<feature type="domain" description="EF-hand" evidence="3">
    <location>
        <begin position="90"/>
        <end position="125"/>
    </location>
</feature>